<keyword evidence="3" id="KW-0813">Transport</keyword>
<keyword evidence="8" id="KW-1185">Reference proteome</keyword>
<comment type="similarity">
    <text evidence="2">Belongs to the bacterial solute-binding protein 8 family.</text>
</comment>
<evidence type="ECO:0000259" key="6">
    <source>
        <dbReference type="PROSITE" id="PS50983"/>
    </source>
</evidence>
<proteinExistence type="inferred from homology"/>
<dbReference type="PROSITE" id="PS51257">
    <property type="entry name" value="PROKAR_LIPOPROTEIN"/>
    <property type="match status" value="1"/>
</dbReference>
<feature type="signal peptide" evidence="5">
    <location>
        <begin position="1"/>
        <end position="28"/>
    </location>
</feature>
<sequence length="327" mass="34666">MTLRHRLPLAAASVAALALGLSACGSGATDEAAGSDAGSSTITVETNDGEVEVNHPPQSVVALDNTSFRTLDTFGVELSAAAVSLMPDDLSYVDSDIPDIGNHREPDLEQIVVAEPDLVIGGYRFSDYAEDIKELAPDAAYVDVTARDGEDFSEELKRQTTVLGEIFDKNDEAAGLVEDYDAAVERVKEAYDPEESVMGVITSGGDINYSAPGTGRTLGPAFDALGLTPALEVEDASTDHQGDDISVEAIADSNPDWILVMDRDAGVGEEGAEPANQLIAESEALQNVPAVKDDNIVYMPSYTYLDESIINYTEFYNSIADAMEAAN</sequence>
<evidence type="ECO:0000256" key="5">
    <source>
        <dbReference type="SAM" id="SignalP"/>
    </source>
</evidence>
<evidence type="ECO:0000256" key="1">
    <source>
        <dbReference type="ARBA" id="ARBA00004196"/>
    </source>
</evidence>
<dbReference type="Gene3D" id="3.40.50.1980">
    <property type="entry name" value="Nitrogenase molybdenum iron protein domain"/>
    <property type="match status" value="2"/>
</dbReference>
<evidence type="ECO:0000313" key="8">
    <source>
        <dbReference type="Proteomes" id="UP001500984"/>
    </source>
</evidence>
<protein>
    <submittedName>
        <fullName evidence="7">ABC transporter substrate-binding protein</fullName>
    </submittedName>
</protein>
<evidence type="ECO:0000313" key="7">
    <source>
        <dbReference type="EMBL" id="GAA2097979.1"/>
    </source>
</evidence>
<evidence type="ECO:0000256" key="4">
    <source>
        <dbReference type="ARBA" id="ARBA00022729"/>
    </source>
</evidence>
<feature type="domain" description="Fe/B12 periplasmic-binding" evidence="6">
    <location>
        <begin position="59"/>
        <end position="327"/>
    </location>
</feature>
<dbReference type="PANTHER" id="PTHR30532:SF28">
    <property type="entry name" value="PETROBACTIN-BINDING PROTEIN YCLQ"/>
    <property type="match status" value="1"/>
</dbReference>
<comment type="subcellular location">
    <subcellularLocation>
        <location evidence="1">Cell envelope</location>
    </subcellularLocation>
</comment>
<dbReference type="EMBL" id="BAAAPZ010000007">
    <property type="protein sequence ID" value="GAA2097979.1"/>
    <property type="molecule type" value="Genomic_DNA"/>
</dbReference>
<keyword evidence="4 5" id="KW-0732">Signal</keyword>
<evidence type="ECO:0000256" key="3">
    <source>
        <dbReference type="ARBA" id="ARBA00022448"/>
    </source>
</evidence>
<dbReference type="Proteomes" id="UP001500984">
    <property type="component" value="Unassembled WGS sequence"/>
</dbReference>
<gene>
    <name evidence="7" type="ORF">GCM10009823_19030</name>
</gene>
<dbReference type="Pfam" id="PF01497">
    <property type="entry name" value="Peripla_BP_2"/>
    <property type="match status" value="1"/>
</dbReference>
<dbReference type="SUPFAM" id="SSF53807">
    <property type="entry name" value="Helical backbone' metal receptor"/>
    <property type="match status" value="1"/>
</dbReference>
<accession>A0ABN2WSW4</accession>
<reference evidence="7 8" key="1">
    <citation type="journal article" date="2019" name="Int. J. Syst. Evol. Microbiol.">
        <title>The Global Catalogue of Microorganisms (GCM) 10K type strain sequencing project: providing services to taxonomists for standard genome sequencing and annotation.</title>
        <authorList>
            <consortium name="The Broad Institute Genomics Platform"/>
            <consortium name="The Broad Institute Genome Sequencing Center for Infectious Disease"/>
            <person name="Wu L."/>
            <person name="Ma J."/>
        </authorList>
    </citation>
    <scope>NUCLEOTIDE SEQUENCE [LARGE SCALE GENOMIC DNA]</scope>
    <source>
        <strain evidence="7 8">JCM 15900</strain>
    </source>
</reference>
<feature type="chain" id="PRO_5045080247" evidence="5">
    <location>
        <begin position="29"/>
        <end position="327"/>
    </location>
</feature>
<name>A0ABN2WSW4_9MICO</name>
<comment type="caution">
    <text evidence="7">The sequence shown here is derived from an EMBL/GenBank/DDBJ whole genome shotgun (WGS) entry which is preliminary data.</text>
</comment>
<dbReference type="PANTHER" id="PTHR30532">
    <property type="entry name" value="IRON III DICITRATE-BINDING PERIPLASMIC PROTEIN"/>
    <property type="match status" value="1"/>
</dbReference>
<organism evidence="7 8">
    <name type="scientific">Brevibacterium salitolerans</name>
    <dbReference type="NCBI Taxonomy" id="1403566"/>
    <lineage>
        <taxon>Bacteria</taxon>
        <taxon>Bacillati</taxon>
        <taxon>Actinomycetota</taxon>
        <taxon>Actinomycetes</taxon>
        <taxon>Micrococcales</taxon>
        <taxon>Brevibacteriaceae</taxon>
        <taxon>Brevibacterium</taxon>
    </lineage>
</organism>
<dbReference type="PROSITE" id="PS50983">
    <property type="entry name" value="FE_B12_PBP"/>
    <property type="match status" value="1"/>
</dbReference>
<dbReference type="InterPro" id="IPR051313">
    <property type="entry name" value="Bact_iron-sidero_bind"/>
</dbReference>
<dbReference type="InterPro" id="IPR002491">
    <property type="entry name" value="ABC_transptr_periplasmic_BD"/>
</dbReference>
<dbReference type="RefSeq" id="WP_291799375.1">
    <property type="nucleotide sequence ID" value="NZ_BAAAPZ010000007.1"/>
</dbReference>
<evidence type="ECO:0000256" key="2">
    <source>
        <dbReference type="ARBA" id="ARBA00008814"/>
    </source>
</evidence>